<proteinExistence type="predicted"/>
<accession>A0AC61RIV0</accession>
<organism evidence="1 2">
    <name type="scientific">Lepagella muris</name>
    <dbReference type="NCBI Taxonomy" id="3032870"/>
    <lineage>
        <taxon>Bacteria</taxon>
        <taxon>Pseudomonadati</taxon>
        <taxon>Bacteroidota</taxon>
        <taxon>Bacteroidia</taxon>
        <taxon>Bacteroidales</taxon>
        <taxon>Muribaculaceae</taxon>
        <taxon>Lepagella</taxon>
    </lineage>
</organism>
<gene>
    <name evidence="1" type="ORF">E5331_06220</name>
</gene>
<reference evidence="1" key="1">
    <citation type="submission" date="2019-04" db="EMBL/GenBank/DDBJ databases">
        <title>Microbes associate with the intestines of laboratory mice.</title>
        <authorList>
            <person name="Navarre W."/>
            <person name="Wong E."/>
            <person name="Huang K."/>
            <person name="Tropini C."/>
            <person name="Ng K."/>
            <person name="Yu B."/>
        </authorList>
    </citation>
    <scope>NUCLEOTIDE SEQUENCE</scope>
    <source>
        <strain evidence="1">NM04_E33</strain>
    </source>
</reference>
<evidence type="ECO:0000313" key="2">
    <source>
        <dbReference type="Proteomes" id="UP000306319"/>
    </source>
</evidence>
<name>A0AC61RIV0_9BACT</name>
<evidence type="ECO:0000313" key="1">
    <source>
        <dbReference type="EMBL" id="TGY79601.1"/>
    </source>
</evidence>
<dbReference type="Proteomes" id="UP000306319">
    <property type="component" value="Unassembled WGS sequence"/>
</dbReference>
<protein>
    <submittedName>
        <fullName evidence="1">Lipopolysaccharide biosynthesis protein</fullName>
    </submittedName>
</protein>
<comment type="caution">
    <text evidence="1">The sequence shown here is derived from an EMBL/GenBank/DDBJ whole genome shotgun (WGS) entry which is preliminary data.</text>
</comment>
<sequence length="510" mass="57456">MPSVDNKRIAKNTMFLYLRMIVSIAVNLYTIRLLWKVLGIDNYGIYNVVGGIVLMFAFLNNAMIASSQRFISFALGKGDKVGLQKTFSISVVVHVFLAIGILILAESIGLWFLNVRMNIPEARMYAANWVYQCSIAAFMINIVSVPYNACIVAHEHMKIYGYFGIIEVLLKLGAVLLVVVLPGDRLVVYAILILCVSGVMRLMYSLYCRYHFEECRFRKFKDKKLIRDMFSFAGWSFFGNMGFSVRDQGVNILLNMFFNVAVNAAKGISTQVCGVINGFASNFTMAINPQITKKYASGDIEGMVQLLYNGCRLSFILMSIVVVPLVVCTPTILALWLDEITPLIIGFMQLGLIMSLIDCVVSPITTSLQATGKIKKFQIVISIIMIANIPLSWLWLKLGGNPYCVMFVGIIMAIIALVARLILLHEVVNFSYSLFLRRVYLRSIPCLVVATGFAYMYYQIVTHDIIGLIIYGLCSLLTFLILIYLIGLTKVERSYISDIVKRKYYSKFFE</sequence>
<keyword evidence="2" id="KW-1185">Reference proteome</keyword>
<dbReference type="EMBL" id="SRYB01000006">
    <property type="protein sequence ID" value="TGY79601.1"/>
    <property type="molecule type" value="Genomic_DNA"/>
</dbReference>